<dbReference type="Proteomes" id="UP001108029">
    <property type="component" value="Unassembled WGS sequence"/>
</dbReference>
<reference evidence="2" key="1">
    <citation type="submission" date="2021-12" db="EMBL/GenBank/DDBJ databases">
        <authorList>
            <person name="Lee J.-H."/>
            <person name="Kim S.-B."/>
        </authorList>
    </citation>
    <scope>NUCLEOTIDE SEQUENCE</scope>
    <source>
        <strain evidence="2">NR30</strain>
    </source>
</reference>
<keyword evidence="3" id="KW-1185">Reference proteome</keyword>
<evidence type="ECO:0000256" key="1">
    <source>
        <dbReference type="SAM" id="SignalP"/>
    </source>
</evidence>
<feature type="chain" id="PRO_5040267328" description="DUF4878 domain-containing protein" evidence="1">
    <location>
        <begin position="22"/>
        <end position="154"/>
    </location>
</feature>
<proteinExistence type="predicted"/>
<protein>
    <recommendedName>
        <fullName evidence="4">DUF4878 domain-containing protein</fullName>
    </recommendedName>
</protein>
<evidence type="ECO:0000313" key="3">
    <source>
        <dbReference type="Proteomes" id="UP001108029"/>
    </source>
</evidence>
<dbReference type="PROSITE" id="PS51257">
    <property type="entry name" value="PROKAR_LIPOPROTEIN"/>
    <property type="match status" value="1"/>
</dbReference>
<feature type="signal peptide" evidence="1">
    <location>
        <begin position="1"/>
        <end position="21"/>
    </location>
</feature>
<evidence type="ECO:0008006" key="4">
    <source>
        <dbReference type="Google" id="ProtNLM"/>
    </source>
</evidence>
<keyword evidence="1" id="KW-0732">Signal</keyword>
<accession>A0A9Q3VQH6</accession>
<dbReference type="EMBL" id="JAJSBI010000007">
    <property type="protein sequence ID" value="MCD9875271.1"/>
    <property type="molecule type" value="Genomic_DNA"/>
</dbReference>
<evidence type="ECO:0000313" key="2">
    <source>
        <dbReference type="EMBL" id="MCD9875271.1"/>
    </source>
</evidence>
<sequence>MKRRRLLAVLAVLVVASGCSSSDDKVAPASPSSSASADGARKAVETYVNALNSRSATDLIAVGGVKDAKWSRQEAAQILADRGGRGWKIKDVQIEHDMGPNTGSARLVAEDKAGKPLQDTFTVMRQKGTWHLVVFTHQPTEPGKEPASTDKPGS</sequence>
<dbReference type="AlphaFoldDB" id="A0A9Q3VQH6"/>
<name>A0A9Q3VQH6_9ACTN</name>
<comment type="caution">
    <text evidence="2">The sequence shown here is derived from an EMBL/GenBank/DDBJ whole genome shotgun (WGS) entry which is preliminary data.</text>
</comment>
<dbReference type="RefSeq" id="WP_232649392.1">
    <property type="nucleotide sequence ID" value="NZ_JAJSBI010000007.1"/>
</dbReference>
<organism evidence="2 3">
    <name type="scientific">Streptomyces guryensis</name>
    <dbReference type="NCBI Taxonomy" id="2886947"/>
    <lineage>
        <taxon>Bacteria</taxon>
        <taxon>Bacillati</taxon>
        <taxon>Actinomycetota</taxon>
        <taxon>Actinomycetes</taxon>
        <taxon>Kitasatosporales</taxon>
        <taxon>Streptomycetaceae</taxon>
        <taxon>Streptomyces</taxon>
    </lineage>
</organism>
<gene>
    <name evidence="2" type="ORF">LJ657_16645</name>
</gene>